<protein>
    <recommendedName>
        <fullName evidence="2">PDZ domain-containing protein</fullName>
    </recommendedName>
</protein>
<sequence length="159" mass="17969" precursor="true">MTIFNSTKLFAVAIIVVASAATANAENKKYLINPGQQNQNYQPKTKMYLVNPDQNNHDCHIDIPTLGFYGYQTYRGMVVTKVNRGTEAWKIGLEPGDIIVSIDGQHLHHDGDYTRAMRRAGRHIDLRVKDVHGRGIFTVEAHLHGNNNRPVIEYRSTLN</sequence>
<name>A0A5C5XM28_9PLAN</name>
<feature type="domain" description="PDZ" evidence="2">
    <location>
        <begin position="67"/>
        <end position="132"/>
    </location>
</feature>
<gene>
    <name evidence="3" type="ORF">Pan54_45260</name>
</gene>
<dbReference type="RefSeq" id="WP_146505555.1">
    <property type="nucleotide sequence ID" value="NZ_SJPG01000001.1"/>
</dbReference>
<evidence type="ECO:0000313" key="3">
    <source>
        <dbReference type="EMBL" id="TWT63768.1"/>
    </source>
</evidence>
<dbReference type="InterPro" id="IPR041489">
    <property type="entry name" value="PDZ_6"/>
</dbReference>
<comment type="caution">
    <text evidence="3">The sequence shown here is derived from an EMBL/GenBank/DDBJ whole genome shotgun (WGS) entry which is preliminary data.</text>
</comment>
<dbReference type="OrthoDB" id="265657at2"/>
<feature type="chain" id="PRO_5022951633" description="PDZ domain-containing protein" evidence="1">
    <location>
        <begin position="26"/>
        <end position="159"/>
    </location>
</feature>
<dbReference type="Proteomes" id="UP000316095">
    <property type="component" value="Unassembled WGS sequence"/>
</dbReference>
<evidence type="ECO:0000259" key="2">
    <source>
        <dbReference type="PROSITE" id="PS50106"/>
    </source>
</evidence>
<dbReference type="InterPro" id="IPR036034">
    <property type="entry name" value="PDZ_sf"/>
</dbReference>
<dbReference type="InterPro" id="IPR001478">
    <property type="entry name" value="PDZ"/>
</dbReference>
<dbReference type="EMBL" id="SJPG01000001">
    <property type="protein sequence ID" value="TWT63768.1"/>
    <property type="molecule type" value="Genomic_DNA"/>
</dbReference>
<dbReference type="SUPFAM" id="SSF50156">
    <property type="entry name" value="PDZ domain-like"/>
    <property type="match status" value="1"/>
</dbReference>
<proteinExistence type="predicted"/>
<feature type="signal peptide" evidence="1">
    <location>
        <begin position="1"/>
        <end position="25"/>
    </location>
</feature>
<dbReference type="Pfam" id="PF17820">
    <property type="entry name" value="PDZ_6"/>
    <property type="match status" value="1"/>
</dbReference>
<organism evidence="3 4">
    <name type="scientific">Rubinisphaera italica</name>
    <dbReference type="NCBI Taxonomy" id="2527969"/>
    <lineage>
        <taxon>Bacteria</taxon>
        <taxon>Pseudomonadati</taxon>
        <taxon>Planctomycetota</taxon>
        <taxon>Planctomycetia</taxon>
        <taxon>Planctomycetales</taxon>
        <taxon>Planctomycetaceae</taxon>
        <taxon>Rubinisphaera</taxon>
    </lineage>
</organism>
<dbReference type="Gene3D" id="2.30.42.10">
    <property type="match status" value="1"/>
</dbReference>
<dbReference type="AlphaFoldDB" id="A0A5C5XM28"/>
<accession>A0A5C5XM28</accession>
<dbReference type="PROSITE" id="PS50106">
    <property type="entry name" value="PDZ"/>
    <property type="match status" value="1"/>
</dbReference>
<evidence type="ECO:0000256" key="1">
    <source>
        <dbReference type="SAM" id="SignalP"/>
    </source>
</evidence>
<keyword evidence="4" id="KW-1185">Reference proteome</keyword>
<keyword evidence="1" id="KW-0732">Signal</keyword>
<reference evidence="3 4" key="1">
    <citation type="submission" date="2019-02" db="EMBL/GenBank/DDBJ databases">
        <title>Deep-cultivation of Planctomycetes and their phenomic and genomic characterization uncovers novel biology.</title>
        <authorList>
            <person name="Wiegand S."/>
            <person name="Jogler M."/>
            <person name="Boedeker C."/>
            <person name="Pinto D."/>
            <person name="Vollmers J."/>
            <person name="Rivas-Marin E."/>
            <person name="Kohn T."/>
            <person name="Peeters S.H."/>
            <person name="Heuer A."/>
            <person name="Rast P."/>
            <person name="Oberbeckmann S."/>
            <person name="Bunk B."/>
            <person name="Jeske O."/>
            <person name="Meyerdierks A."/>
            <person name="Storesund J.E."/>
            <person name="Kallscheuer N."/>
            <person name="Luecker S."/>
            <person name="Lage O.M."/>
            <person name="Pohl T."/>
            <person name="Merkel B.J."/>
            <person name="Hornburger P."/>
            <person name="Mueller R.-W."/>
            <person name="Bruemmer F."/>
            <person name="Labrenz M."/>
            <person name="Spormann A.M."/>
            <person name="Op Den Camp H."/>
            <person name="Overmann J."/>
            <person name="Amann R."/>
            <person name="Jetten M.S.M."/>
            <person name="Mascher T."/>
            <person name="Medema M.H."/>
            <person name="Devos D.P."/>
            <person name="Kaster A.-K."/>
            <person name="Ovreas L."/>
            <person name="Rohde M."/>
            <person name="Galperin M.Y."/>
            <person name="Jogler C."/>
        </authorList>
    </citation>
    <scope>NUCLEOTIDE SEQUENCE [LARGE SCALE GENOMIC DNA]</scope>
    <source>
        <strain evidence="3 4">Pan54</strain>
    </source>
</reference>
<evidence type="ECO:0000313" key="4">
    <source>
        <dbReference type="Proteomes" id="UP000316095"/>
    </source>
</evidence>